<dbReference type="Proteomes" id="UP000594008">
    <property type="component" value="Chromosome"/>
</dbReference>
<organism evidence="1 2">
    <name type="scientific">Streptomyces chromofuscus</name>
    <dbReference type="NCBI Taxonomy" id="42881"/>
    <lineage>
        <taxon>Bacteria</taxon>
        <taxon>Bacillati</taxon>
        <taxon>Actinomycetota</taxon>
        <taxon>Actinomycetes</taxon>
        <taxon>Kitasatosporales</taxon>
        <taxon>Streptomycetaceae</taxon>
        <taxon>Streptomyces</taxon>
    </lineage>
</organism>
<keyword evidence="2" id="KW-1185">Reference proteome</keyword>
<gene>
    <name evidence="1" type="ORF">IPT68_22325</name>
</gene>
<evidence type="ECO:0000313" key="2">
    <source>
        <dbReference type="Proteomes" id="UP000594008"/>
    </source>
</evidence>
<dbReference type="AlphaFoldDB" id="A0A7M2T4D0"/>
<proteinExistence type="predicted"/>
<dbReference type="RefSeq" id="WP_189700927.1">
    <property type="nucleotide sequence ID" value="NZ_BMTA01000022.1"/>
</dbReference>
<protein>
    <recommendedName>
        <fullName evidence="3">Pentapeptide repeat-containing protein</fullName>
    </recommendedName>
</protein>
<evidence type="ECO:0000313" key="1">
    <source>
        <dbReference type="EMBL" id="QOV42548.1"/>
    </source>
</evidence>
<evidence type="ECO:0008006" key="3">
    <source>
        <dbReference type="Google" id="ProtNLM"/>
    </source>
</evidence>
<dbReference type="EMBL" id="CP063374">
    <property type="protein sequence ID" value="QOV42548.1"/>
    <property type="molecule type" value="Genomic_DNA"/>
</dbReference>
<dbReference type="KEGG" id="schf:IPT68_22325"/>
<reference evidence="1 2" key="1">
    <citation type="submission" date="2020-10" db="EMBL/GenBank/DDBJ databases">
        <title>Streptomyces chromofuscus complate genome analysis.</title>
        <authorList>
            <person name="Anwar N."/>
        </authorList>
    </citation>
    <scope>NUCLEOTIDE SEQUENCE [LARGE SCALE GENOMIC DNA]</scope>
    <source>
        <strain evidence="1 2">DSM 40273</strain>
    </source>
</reference>
<sequence length="224" mass="25037">MEQVNAATFRHQKIIGGSRVLGDASLSRCTCVGSGIAQFDDPGFGLVVQGVEARRCRLDNCSAHGVLFRDVLVEDLSVAGGLHLEACVFERVTLRGNIRGRVMTTPPNYALAEEVQKSFTAAMRAIYQEVEWALDIREAKFSDADFYYVPGELIRRDEETQFLLRRESFSRVDLSELPVYAGIAAGRFEVSPWDSIVAVAPRRSKNFDQWVSELSELRRMGLAE</sequence>
<accession>A0A7M2T4D0</accession>
<name>A0A7M2T4D0_STRCW</name>